<organism evidence="1">
    <name type="scientific">Pararge aegeria</name>
    <name type="common">speckled wood butterfly</name>
    <dbReference type="NCBI Taxonomy" id="116150"/>
    <lineage>
        <taxon>Eukaryota</taxon>
        <taxon>Metazoa</taxon>
        <taxon>Ecdysozoa</taxon>
        <taxon>Arthropoda</taxon>
        <taxon>Hexapoda</taxon>
        <taxon>Insecta</taxon>
        <taxon>Pterygota</taxon>
        <taxon>Neoptera</taxon>
        <taxon>Endopterygota</taxon>
        <taxon>Lepidoptera</taxon>
        <taxon>Glossata</taxon>
        <taxon>Ditrysia</taxon>
        <taxon>Papilionoidea</taxon>
        <taxon>Nymphalidae</taxon>
        <taxon>Satyrinae</taxon>
        <taxon>Satyrini</taxon>
        <taxon>Parargina</taxon>
        <taxon>Pararge</taxon>
    </lineage>
</organism>
<reference evidence="1" key="2">
    <citation type="submission" date="2013-05" db="EMBL/GenBank/DDBJ databases">
        <authorList>
            <person name="Carter J.-M."/>
            <person name="Baker S.C."/>
            <person name="Pink R."/>
            <person name="Carter D.R.F."/>
            <person name="Collins A."/>
            <person name="Tomlin J."/>
            <person name="Gibbs M."/>
            <person name="Breuker C.J."/>
        </authorList>
    </citation>
    <scope>NUCLEOTIDE SEQUENCE</scope>
    <source>
        <tissue evidence="1">Ovary</tissue>
    </source>
</reference>
<feature type="non-terminal residue" evidence="1">
    <location>
        <position position="1"/>
    </location>
</feature>
<evidence type="ECO:0000313" key="1">
    <source>
        <dbReference type="EMBL" id="JAA90429.1"/>
    </source>
</evidence>
<proteinExistence type="predicted"/>
<sequence length="71" mass="8383">DHSFLIDFITTFVSCFRSDNQIVFVFYVIATTTLNMPQNYLIPAMKMPPVMFEENNDKIKRNIFLKMLESL</sequence>
<reference evidence="1" key="1">
    <citation type="journal article" date="2013" name="BMC Genomics">
        <title>Unscrambling butterfly oogenesis.</title>
        <authorList>
            <person name="Carter J.M."/>
            <person name="Baker S.C."/>
            <person name="Pink R."/>
            <person name="Carter D.R."/>
            <person name="Collins A."/>
            <person name="Tomlin J."/>
            <person name="Gibbs M."/>
            <person name="Breuker C.J."/>
        </authorList>
    </citation>
    <scope>NUCLEOTIDE SEQUENCE</scope>
    <source>
        <tissue evidence="1">Ovary</tissue>
    </source>
</reference>
<feature type="non-terminal residue" evidence="1">
    <location>
        <position position="71"/>
    </location>
</feature>
<accession>S4PHS1</accession>
<name>S4PHS1_9NEOP</name>
<protein>
    <submittedName>
        <fullName evidence="1">Uncharacterized protein</fullName>
    </submittedName>
</protein>
<dbReference type="AlphaFoldDB" id="S4PHS1"/>
<dbReference type="EMBL" id="GAIX01002131">
    <property type="protein sequence ID" value="JAA90429.1"/>
    <property type="molecule type" value="Transcribed_RNA"/>
</dbReference>